<dbReference type="InterPro" id="IPR021109">
    <property type="entry name" value="Peptidase_aspartic_dom_sf"/>
</dbReference>
<organism evidence="8 9">
    <name type="scientific">Geranomyces variabilis</name>
    <dbReference type="NCBI Taxonomy" id="109894"/>
    <lineage>
        <taxon>Eukaryota</taxon>
        <taxon>Fungi</taxon>
        <taxon>Fungi incertae sedis</taxon>
        <taxon>Chytridiomycota</taxon>
        <taxon>Chytridiomycota incertae sedis</taxon>
        <taxon>Chytridiomycetes</taxon>
        <taxon>Spizellomycetales</taxon>
        <taxon>Powellomycetaceae</taxon>
        <taxon>Geranomyces</taxon>
    </lineage>
</organism>
<sequence length="400" mass="42422">MKLFFAGPALFLASLASAAPVNDIAKLSQGTHSIPVWKAPIGSVSAKTVASTGTEGATYSSINNGNYYGLVQVGTPPQSFPVTLDTGSSDFWLYADKGAKKANNLYFPGASTSSKDLKKSSSIQYGDGTTVNYSWQKDTVVLGTKSVSTEIGAAFLSSNTGIKAKDIGFTNTGILGLSWQDGNQGGYVPIVQQLAKNGVIPRSMFGLYLGDEKNSTNGELTLGGVNNARFVASDLAWNPSGYAFGDSSQGHTWWNIIVDEIQIGNTVINTADDNIADFILDSGTSFIALPSSIVDQLVKLTNARLTSSSTVNGGYACSCEYRNTAPPLSFTIGGKVYTLNSTEWIGDDPNKVEVGGTECFLEIYESPDSPQILGGPFLRKFYSVYDFDNSRTGLATAVHP</sequence>
<dbReference type="InterPro" id="IPR034164">
    <property type="entry name" value="Pepsin-like_dom"/>
</dbReference>
<evidence type="ECO:0000256" key="5">
    <source>
        <dbReference type="RuleBase" id="RU000454"/>
    </source>
</evidence>
<feature type="domain" description="Peptidase A1" evidence="7">
    <location>
        <begin position="67"/>
        <end position="395"/>
    </location>
</feature>
<keyword evidence="6" id="KW-0732">Signal</keyword>
<dbReference type="InterPro" id="IPR033121">
    <property type="entry name" value="PEPTIDASE_A1"/>
</dbReference>
<evidence type="ECO:0000256" key="6">
    <source>
        <dbReference type="SAM" id="SignalP"/>
    </source>
</evidence>
<feature type="active site" evidence="3">
    <location>
        <position position="281"/>
    </location>
</feature>
<dbReference type="PRINTS" id="PR00792">
    <property type="entry name" value="PEPSIN"/>
</dbReference>
<feature type="active site" evidence="3">
    <location>
        <position position="85"/>
    </location>
</feature>
<evidence type="ECO:0000256" key="3">
    <source>
        <dbReference type="PIRSR" id="PIRSR601461-1"/>
    </source>
</evidence>
<dbReference type="Pfam" id="PF00026">
    <property type="entry name" value="Asp"/>
    <property type="match status" value="1"/>
</dbReference>
<evidence type="ECO:0000256" key="2">
    <source>
        <dbReference type="ARBA" id="ARBA00022750"/>
    </source>
</evidence>
<keyword evidence="2 5" id="KW-0064">Aspartyl protease</keyword>
<dbReference type="InterPro" id="IPR001461">
    <property type="entry name" value="Aspartic_peptidase_A1"/>
</dbReference>
<comment type="similarity">
    <text evidence="1 5">Belongs to the peptidase A1 family.</text>
</comment>
<feature type="signal peptide" evidence="6">
    <location>
        <begin position="1"/>
        <end position="18"/>
    </location>
</feature>
<comment type="caution">
    <text evidence="8">The sequence shown here is derived from an EMBL/GenBank/DDBJ whole genome shotgun (WGS) entry which is preliminary data.</text>
</comment>
<dbReference type="PANTHER" id="PTHR47966">
    <property type="entry name" value="BETA-SITE APP-CLEAVING ENZYME, ISOFORM A-RELATED"/>
    <property type="match status" value="1"/>
</dbReference>
<dbReference type="EMBL" id="JADGJQ010000012">
    <property type="protein sequence ID" value="KAJ3181522.1"/>
    <property type="molecule type" value="Genomic_DNA"/>
</dbReference>
<name>A0AAD5TQ87_9FUNG</name>
<keyword evidence="5" id="KW-0378">Hydrolase</keyword>
<dbReference type="PROSITE" id="PS51767">
    <property type="entry name" value="PEPTIDASE_A1"/>
    <property type="match status" value="1"/>
</dbReference>
<dbReference type="CDD" id="cd05471">
    <property type="entry name" value="pepsin_like"/>
    <property type="match status" value="1"/>
</dbReference>
<dbReference type="Gene3D" id="2.40.70.10">
    <property type="entry name" value="Acid Proteases"/>
    <property type="match status" value="2"/>
</dbReference>
<dbReference type="AlphaFoldDB" id="A0AAD5TQ87"/>
<protein>
    <recommendedName>
        <fullName evidence="7">Peptidase A1 domain-containing protein</fullName>
    </recommendedName>
</protein>
<dbReference type="PROSITE" id="PS00141">
    <property type="entry name" value="ASP_PROTEASE"/>
    <property type="match status" value="2"/>
</dbReference>
<dbReference type="PANTHER" id="PTHR47966:SF51">
    <property type="entry name" value="BETA-SITE APP-CLEAVING ENZYME, ISOFORM A-RELATED"/>
    <property type="match status" value="1"/>
</dbReference>
<evidence type="ECO:0000256" key="4">
    <source>
        <dbReference type="PIRSR" id="PIRSR601461-2"/>
    </source>
</evidence>
<dbReference type="SUPFAM" id="SSF50630">
    <property type="entry name" value="Acid proteases"/>
    <property type="match status" value="1"/>
</dbReference>
<feature type="chain" id="PRO_5042035645" description="Peptidase A1 domain-containing protein" evidence="6">
    <location>
        <begin position="19"/>
        <end position="400"/>
    </location>
</feature>
<gene>
    <name evidence="8" type="ORF">HDU87_001132</name>
</gene>
<dbReference type="GO" id="GO:0004190">
    <property type="term" value="F:aspartic-type endopeptidase activity"/>
    <property type="evidence" value="ECO:0007669"/>
    <property type="project" value="UniProtKB-KW"/>
</dbReference>
<evidence type="ECO:0000256" key="1">
    <source>
        <dbReference type="ARBA" id="ARBA00007447"/>
    </source>
</evidence>
<keyword evidence="5" id="KW-0645">Protease</keyword>
<keyword evidence="9" id="KW-1185">Reference proteome</keyword>
<evidence type="ECO:0000259" key="7">
    <source>
        <dbReference type="PROSITE" id="PS51767"/>
    </source>
</evidence>
<dbReference type="Proteomes" id="UP001212152">
    <property type="component" value="Unassembled WGS sequence"/>
</dbReference>
<proteinExistence type="inferred from homology"/>
<evidence type="ECO:0000313" key="8">
    <source>
        <dbReference type="EMBL" id="KAJ3181522.1"/>
    </source>
</evidence>
<evidence type="ECO:0000313" key="9">
    <source>
        <dbReference type="Proteomes" id="UP001212152"/>
    </source>
</evidence>
<dbReference type="GO" id="GO:0006508">
    <property type="term" value="P:proteolysis"/>
    <property type="evidence" value="ECO:0007669"/>
    <property type="project" value="UniProtKB-KW"/>
</dbReference>
<dbReference type="InterPro" id="IPR001969">
    <property type="entry name" value="Aspartic_peptidase_AS"/>
</dbReference>
<feature type="disulfide bond" evidence="4">
    <location>
        <begin position="319"/>
        <end position="359"/>
    </location>
</feature>
<reference evidence="8" key="1">
    <citation type="submission" date="2020-05" db="EMBL/GenBank/DDBJ databases">
        <title>Phylogenomic resolution of chytrid fungi.</title>
        <authorList>
            <person name="Stajich J.E."/>
            <person name="Amses K."/>
            <person name="Simmons R."/>
            <person name="Seto K."/>
            <person name="Myers J."/>
            <person name="Bonds A."/>
            <person name="Quandt C.A."/>
            <person name="Barry K."/>
            <person name="Liu P."/>
            <person name="Grigoriev I."/>
            <person name="Longcore J.E."/>
            <person name="James T.Y."/>
        </authorList>
    </citation>
    <scope>NUCLEOTIDE SEQUENCE</scope>
    <source>
        <strain evidence="8">JEL0379</strain>
    </source>
</reference>
<accession>A0AAD5TQ87</accession>
<keyword evidence="4" id="KW-1015">Disulfide bond</keyword>